<protein>
    <recommendedName>
        <fullName evidence="1">YvbJ-like NTF2-like domain-containing protein</fullName>
    </recommendedName>
</protein>
<organism evidence="2 3">
    <name type="scientific">Rossellomorea oryzaecorticis</name>
    <dbReference type="NCBI Taxonomy" id="1396505"/>
    <lineage>
        <taxon>Bacteria</taxon>
        <taxon>Bacillati</taxon>
        <taxon>Bacillota</taxon>
        <taxon>Bacilli</taxon>
        <taxon>Bacillales</taxon>
        <taxon>Bacillaceae</taxon>
        <taxon>Rossellomorea</taxon>
    </lineage>
</organism>
<dbReference type="Proteomes" id="UP001389717">
    <property type="component" value="Unassembled WGS sequence"/>
</dbReference>
<sequence length="96" mass="11414">MKGMIFNKQSFYIKEENGKYTASINVEERYASSWNDPFNPDATIIIPKTYYYTYYCEYDESAGQWFVYGSKEHSRLMIKEDDVRSLKKLMPLTSTF</sequence>
<evidence type="ECO:0000313" key="3">
    <source>
        <dbReference type="Proteomes" id="UP001389717"/>
    </source>
</evidence>
<reference evidence="2 3" key="1">
    <citation type="submission" date="2024-04" db="EMBL/GenBank/DDBJ databases">
        <title>Bacillus oryzaecorticis sp. nov., a moderately halophilic bacterium isolated from rice husks.</title>
        <authorList>
            <person name="Zhu H.-S."/>
        </authorList>
    </citation>
    <scope>NUCLEOTIDE SEQUENCE [LARGE SCALE GENOMIC DNA]</scope>
    <source>
        <strain evidence="2 3">ZC255</strain>
    </source>
</reference>
<evidence type="ECO:0000259" key="1">
    <source>
        <dbReference type="Pfam" id="PF25155"/>
    </source>
</evidence>
<gene>
    <name evidence="2" type="ORF">AAEO50_01455</name>
</gene>
<name>A0ABU9K4D6_9BACI</name>
<proteinExistence type="predicted"/>
<dbReference type="InterPro" id="IPR056902">
    <property type="entry name" value="NTF2_YvbJ"/>
</dbReference>
<comment type="caution">
    <text evidence="2">The sequence shown here is derived from an EMBL/GenBank/DDBJ whole genome shotgun (WGS) entry which is preliminary data.</text>
</comment>
<evidence type="ECO:0000313" key="2">
    <source>
        <dbReference type="EMBL" id="MEL3970931.1"/>
    </source>
</evidence>
<dbReference type="Pfam" id="PF25155">
    <property type="entry name" value="NTF2_YvbJ"/>
    <property type="match status" value="1"/>
</dbReference>
<keyword evidence="3" id="KW-1185">Reference proteome</keyword>
<feature type="domain" description="YvbJ-like NTF2-like" evidence="1">
    <location>
        <begin position="2"/>
        <end position="70"/>
    </location>
</feature>
<accession>A0ABU9K4D6</accession>
<dbReference type="RefSeq" id="WP_341979640.1">
    <property type="nucleotide sequence ID" value="NZ_JBBYAF010000002.1"/>
</dbReference>
<dbReference type="EMBL" id="JBBYAF010000002">
    <property type="protein sequence ID" value="MEL3970931.1"/>
    <property type="molecule type" value="Genomic_DNA"/>
</dbReference>